<evidence type="ECO:0000256" key="1">
    <source>
        <dbReference type="ARBA" id="ARBA00022898"/>
    </source>
</evidence>
<sequence length="235" mass="26048">MVDSHRKFELSENIASVKAAMATVPHHDKARLVAVSKYKPAEDLLHVYETGHRHFGENYVQELVEKSAKLPIDIQWHFIGHLQSNKCKAIAAIPNLFVVETIDSSKKADTLNKACLSCERKEPLNVFVQVNTSNEPAKSGVLPENCAQVCQHIHGNCPQLKLHGLMTIGMFGRDPSEVNPDFKCLVDCKEETERIIPGLDLELSMGMSGDYLKALQAGSTNIRVGTTIFGSRLKK</sequence>
<proteinExistence type="inferred from homology"/>
<comment type="similarity">
    <text evidence="2 4">Belongs to the pyridoxal phosphate-binding protein YggS/PROSC family.</text>
</comment>
<evidence type="ECO:0000256" key="3">
    <source>
        <dbReference type="PIRSR" id="PIRSR004848-1"/>
    </source>
</evidence>
<evidence type="ECO:0000256" key="4">
    <source>
        <dbReference type="RuleBase" id="RU004514"/>
    </source>
</evidence>
<evidence type="ECO:0000313" key="6">
    <source>
        <dbReference type="EMBL" id="SAM03967.1"/>
    </source>
</evidence>
<dbReference type="FunCoup" id="A0A168Q991">
    <property type="interactions" value="362"/>
</dbReference>
<dbReference type="InterPro" id="IPR011078">
    <property type="entry name" value="PyrdxlP_homeostasis"/>
</dbReference>
<dbReference type="PANTHER" id="PTHR10146">
    <property type="entry name" value="PROLINE SYNTHETASE CO-TRANSCRIBED BACTERIAL HOMOLOG PROTEIN"/>
    <property type="match status" value="1"/>
</dbReference>
<dbReference type="InParanoid" id="A0A168Q991"/>
<name>A0A168Q991_ABSGL</name>
<dbReference type="Pfam" id="PF01168">
    <property type="entry name" value="Ala_racemase_N"/>
    <property type="match status" value="1"/>
</dbReference>
<keyword evidence="1 2" id="KW-0663">Pyridoxal phosphate</keyword>
<reference evidence="6" key="1">
    <citation type="submission" date="2016-04" db="EMBL/GenBank/DDBJ databases">
        <authorList>
            <person name="Evans L.H."/>
            <person name="Alamgir A."/>
            <person name="Owens N."/>
            <person name="Weber N.D."/>
            <person name="Virtaneva K."/>
            <person name="Barbian K."/>
            <person name="Babar A."/>
            <person name="Rosenke K."/>
        </authorList>
    </citation>
    <scope>NUCLEOTIDE SEQUENCE [LARGE SCALE GENOMIC DNA]</scope>
    <source>
        <strain evidence="6">CBS 101.48</strain>
    </source>
</reference>
<evidence type="ECO:0000313" key="7">
    <source>
        <dbReference type="Proteomes" id="UP000078561"/>
    </source>
</evidence>
<dbReference type="PROSITE" id="PS01211">
    <property type="entry name" value="UPF0001"/>
    <property type="match status" value="1"/>
</dbReference>
<dbReference type="CDD" id="cd06822">
    <property type="entry name" value="PLPDE_III_YBL036c_euk"/>
    <property type="match status" value="1"/>
</dbReference>
<dbReference type="GO" id="GO:0030170">
    <property type="term" value="F:pyridoxal phosphate binding"/>
    <property type="evidence" value="ECO:0007669"/>
    <property type="project" value="UniProtKB-UniRule"/>
</dbReference>
<evidence type="ECO:0000259" key="5">
    <source>
        <dbReference type="Pfam" id="PF01168"/>
    </source>
</evidence>
<feature type="modified residue" description="N6-(pyridoxal phosphate)lysine" evidence="2 3">
    <location>
        <position position="37"/>
    </location>
</feature>
<comment type="function">
    <text evidence="2">Pyridoxal 5'-phosphate (PLP)-binding protein, which may be involved in intracellular homeostatic regulation of pyridoxal 5'-phosphate (PLP), the active form of vitamin B6.</text>
</comment>
<dbReference type="HAMAP" id="MF_02087">
    <property type="entry name" value="PLP_homeostasis"/>
    <property type="match status" value="1"/>
</dbReference>
<keyword evidence="7" id="KW-1185">Reference proteome</keyword>
<dbReference type="PIRSF" id="PIRSF004848">
    <property type="entry name" value="YBL036c_PLPDEIII"/>
    <property type="match status" value="1"/>
</dbReference>
<dbReference type="SUPFAM" id="SSF51419">
    <property type="entry name" value="PLP-binding barrel"/>
    <property type="match status" value="1"/>
</dbReference>
<gene>
    <name evidence="6" type="primary">ABSGL_09823.1 scaffold 11641</name>
</gene>
<dbReference type="OrthoDB" id="10264196at2759"/>
<feature type="domain" description="Alanine racemase N-terminal" evidence="5">
    <location>
        <begin position="11"/>
        <end position="231"/>
    </location>
</feature>
<protein>
    <recommendedName>
        <fullName evidence="2">Pyridoxal phosphate homeostasis protein</fullName>
        <shortName evidence="2">PLP homeostasis protein</shortName>
    </recommendedName>
</protein>
<dbReference type="Proteomes" id="UP000078561">
    <property type="component" value="Unassembled WGS sequence"/>
</dbReference>
<dbReference type="Gene3D" id="3.20.20.10">
    <property type="entry name" value="Alanine racemase"/>
    <property type="match status" value="1"/>
</dbReference>
<dbReference type="EMBL" id="LT554318">
    <property type="protein sequence ID" value="SAM03967.1"/>
    <property type="molecule type" value="Genomic_DNA"/>
</dbReference>
<dbReference type="InterPro" id="IPR029066">
    <property type="entry name" value="PLP-binding_barrel"/>
</dbReference>
<dbReference type="InterPro" id="IPR001608">
    <property type="entry name" value="Ala_racemase_N"/>
</dbReference>
<dbReference type="OMA" id="HIPFHLI"/>
<accession>A0A168Q991</accession>
<dbReference type="STRING" id="4829.A0A168Q991"/>
<dbReference type="PANTHER" id="PTHR10146:SF14">
    <property type="entry name" value="PYRIDOXAL PHOSPHATE HOMEOSTASIS PROTEIN"/>
    <property type="match status" value="1"/>
</dbReference>
<comment type="cofactor">
    <cofactor evidence="3">
        <name>pyridoxal 5'-phosphate</name>
        <dbReference type="ChEBI" id="CHEBI:597326"/>
    </cofactor>
</comment>
<dbReference type="NCBIfam" id="TIGR00044">
    <property type="entry name" value="YggS family pyridoxal phosphate-dependent enzyme"/>
    <property type="match status" value="1"/>
</dbReference>
<dbReference type="FunFam" id="3.20.20.10:FF:000007">
    <property type="entry name" value="Pyridoxal phosphate homeostasis protein"/>
    <property type="match status" value="1"/>
</dbReference>
<organism evidence="6">
    <name type="scientific">Absidia glauca</name>
    <name type="common">Pin mould</name>
    <dbReference type="NCBI Taxonomy" id="4829"/>
    <lineage>
        <taxon>Eukaryota</taxon>
        <taxon>Fungi</taxon>
        <taxon>Fungi incertae sedis</taxon>
        <taxon>Mucoromycota</taxon>
        <taxon>Mucoromycotina</taxon>
        <taxon>Mucoromycetes</taxon>
        <taxon>Mucorales</taxon>
        <taxon>Cunninghamellaceae</taxon>
        <taxon>Absidia</taxon>
    </lineage>
</organism>
<dbReference type="AlphaFoldDB" id="A0A168Q991"/>
<evidence type="ECO:0000256" key="2">
    <source>
        <dbReference type="HAMAP-Rule" id="MF_03225"/>
    </source>
</evidence>